<feature type="compositionally biased region" description="Polar residues" evidence="2">
    <location>
        <begin position="942"/>
        <end position="952"/>
    </location>
</feature>
<dbReference type="Gene3D" id="3.40.630.10">
    <property type="entry name" value="Zn peptidases"/>
    <property type="match status" value="1"/>
</dbReference>
<dbReference type="PANTHER" id="PTHR12756">
    <property type="entry name" value="CYTOSOLIC CARBOXYPEPTIDASE"/>
    <property type="match status" value="1"/>
</dbReference>
<feature type="compositionally biased region" description="Basic and acidic residues" evidence="2">
    <location>
        <begin position="131"/>
        <end position="140"/>
    </location>
</feature>
<comment type="caution">
    <text evidence="3">The sequence shown here is derived from an EMBL/GenBank/DDBJ whole genome shotgun (WGS) entry which is preliminary data.</text>
</comment>
<sequence length="1326" mass="146360">MKFCEQYFGYFRLSKIERANVSCTQRLSPLPIVNDEQADYVVAFSEKLQVSEPPRIVGPTSEITTPWSSFTQAGVSLAGLDSEMSVHHTFVTCQPPAPSVPSHRSTEDHLSSEKTEGPWGVQMPSSPVQHSSDENSKDVDQFTETVESVQSTEKLPPEDYVNKIHSASVLKPSAVLLRGANNGGNGNGGGLANKNQRTVSSVGCRLSAISKSCKSSRLLAAFKTRRRPSLKVDCLPCLFTKWNVPLQQPVTGRGYFTTRVDKCEQSLIKSTNHVDSCGKLLKPRSLVSTGSTDNLISTKQLTEHPKSPGLKKTDFKQPHLTVNSSLAEQNSLKKSNEQELSTNQTAEKGEGQTLHEAVPRILTQDLYCFSPVDFEPGNEGSEDEEFAAQTDITDRRGNEDFSVNAQYVDLREQVRMFVERLKRTSDAKSESSTIPSVETLLEQLDRLRRGDHMSDSGLRSCNKTKGGIAFYLDLHGHCSKRGCFLYGNWLESEDQMVSPVNTLLEFAVNNVLFALLVGANSIHFDFNACNFSVRNMYQRDRRGNLTKEGSGRVAVWKHLGLVHSYTLECNYNTGPLFSRIARCLAAAPPDEGGRLTPPGTFIGPYWTDIAGSVGIHTLSSPNLLTGNNLNAGVSVSSAGVCQLLNTPPRFTPAHYEEVGRALLIATLDLHQTNPWPRIATLAGSNAVPGVGSVLSLSGLGEFANMKSLREWVRKYVRGLANSTAGGPSAQSSKSGSHKVSQLHPSEASKPMTTTMSSRWPRSGRLCQTRLSAPGSTNLTPANNTIDSSMTTRDFNGVCQPRTTSLPGKPCLNPLRSSRIHQTQDIHVIPRTSSIRALETIEHWSLPSGKLECALTSVVSREAQVKTEKLDQTSTENSFTPSVSTEDLPRSQNGQINNAGAQAVRLSISEVTEKVTHQKQIITENGGMVTTMSDRKDSHRLSKNGSSTMIHTTNTRKTPKEYNRNTREVFNRINKVGLSLNKPVVGFHVDVTKCFGDHIVSVRRKTDRKFHDISRQTENELQKVDFFKKSVTSLKTENRIAGRPPSSDLRTGEASCTEEMTFRSMATTIYDRKQRSSRRTHRTKSQAFEPKTHKQNFTRQEPQPCGRTHLRTNFSTTSSPESLADHPTDLTTDNITFSLPGFSNCESTSLPKGMNHNPHSSALNVSAAKKLTIKPKSQMSSSAKKSFFRKWPFVHEYASNNSNASKIAMIELTPPDTLRVPTFMTCMPLYPDRCSFAANITVGIHNDEYLTEYTKDQSKSLLDSYPVKSIQSCCTESTLCNQSCNIKENPTNLLVESSDNYFDTKKHFTKSSICSSSQSAVTQCESQ</sequence>
<protein>
    <recommendedName>
        <fullName evidence="5">Cytosolic carboxypeptidase-like protein 5</fullName>
    </recommendedName>
</protein>
<feature type="region of interest" description="Disordered" evidence="2">
    <location>
        <begin position="296"/>
        <end position="352"/>
    </location>
</feature>
<feature type="compositionally biased region" description="Polar residues" evidence="2">
    <location>
        <begin position="320"/>
        <end position="346"/>
    </location>
</feature>
<dbReference type="SUPFAM" id="SSF53187">
    <property type="entry name" value="Zn-dependent exopeptidases"/>
    <property type="match status" value="1"/>
</dbReference>
<feature type="compositionally biased region" description="Basic and acidic residues" evidence="2">
    <location>
        <begin position="301"/>
        <end position="317"/>
    </location>
</feature>
<feature type="compositionally biased region" description="Basic residues" evidence="2">
    <location>
        <begin position="1074"/>
        <end position="1083"/>
    </location>
</feature>
<feature type="region of interest" description="Disordered" evidence="2">
    <location>
        <begin position="722"/>
        <end position="763"/>
    </location>
</feature>
<evidence type="ECO:0000256" key="2">
    <source>
        <dbReference type="SAM" id="MobiDB-lite"/>
    </source>
</evidence>
<reference evidence="3" key="1">
    <citation type="submission" date="2019-05" db="EMBL/GenBank/DDBJ databases">
        <title>Annotation for the trematode Paragonimus heterotremus.</title>
        <authorList>
            <person name="Choi Y.-J."/>
        </authorList>
    </citation>
    <scope>NUCLEOTIDE SEQUENCE</scope>
    <source>
        <strain evidence="3">LC</strain>
    </source>
</reference>
<evidence type="ECO:0000313" key="3">
    <source>
        <dbReference type="EMBL" id="KAF5400568.1"/>
    </source>
</evidence>
<feature type="region of interest" description="Disordered" evidence="2">
    <location>
        <begin position="929"/>
        <end position="952"/>
    </location>
</feature>
<name>A0A8J4WGH6_9TREM</name>
<feature type="compositionally biased region" description="Polar residues" evidence="2">
    <location>
        <begin position="871"/>
        <end position="894"/>
    </location>
</feature>
<feature type="region of interest" description="Disordered" evidence="2">
    <location>
        <begin position="769"/>
        <end position="788"/>
    </location>
</feature>
<gene>
    <name evidence="3" type="ORF">PHET_06168</name>
</gene>
<evidence type="ECO:0008006" key="5">
    <source>
        <dbReference type="Google" id="ProtNLM"/>
    </source>
</evidence>
<dbReference type="InterPro" id="IPR050821">
    <property type="entry name" value="Cytosolic_carboxypeptidase"/>
</dbReference>
<evidence type="ECO:0000313" key="4">
    <source>
        <dbReference type="Proteomes" id="UP000748531"/>
    </source>
</evidence>
<evidence type="ECO:0000256" key="1">
    <source>
        <dbReference type="ARBA" id="ARBA00001947"/>
    </source>
</evidence>
<proteinExistence type="predicted"/>
<feature type="compositionally biased region" description="Basic and acidic residues" evidence="2">
    <location>
        <begin position="104"/>
        <end position="116"/>
    </location>
</feature>
<feature type="compositionally biased region" description="Polar residues" evidence="2">
    <location>
        <begin position="722"/>
        <end position="743"/>
    </location>
</feature>
<dbReference type="PANTHER" id="PTHR12756:SF12">
    <property type="entry name" value="CYTOSOLIC CARBOXYPEPTIDASE-LIKE PROTEIN 5"/>
    <property type="match status" value="1"/>
</dbReference>
<feature type="region of interest" description="Disordered" evidence="2">
    <location>
        <begin position="1070"/>
        <end position="1106"/>
    </location>
</feature>
<feature type="region of interest" description="Disordered" evidence="2">
    <location>
        <begin position="95"/>
        <end position="143"/>
    </location>
</feature>
<dbReference type="OrthoDB" id="10253041at2759"/>
<dbReference type="Proteomes" id="UP000748531">
    <property type="component" value="Unassembled WGS sequence"/>
</dbReference>
<organism evidence="3 4">
    <name type="scientific">Paragonimus heterotremus</name>
    <dbReference type="NCBI Taxonomy" id="100268"/>
    <lineage>
        <taxon>Eukaryota</taxon>
        <taxon>Metazoa</taxon>
        <taxon>Spiralia</taxon>
        <taxon>Lophotrochozoa</taxon>
        <taxon>Platyhelminthes</taxon>
        <taxon>Trematoda</taxon>
        <taxon>Digenea</taxon>
        <taxon>Plagiorchiida</taxon>
        <taxon>Troglotremata</taxon>
        <taxon>Troglotrematidae</taxon>
        <taxon>Paragonimus</taxon>
    </lineage>
</organism>
<accession>A0A8J4WGH6</accession>
<dbReference type="EMBL" id="LUCH01003089">
    <property type="protein sequence ID" value="KAF5400568.1"/>
    <property type="molecule type" value="Genomic_DNA"/>
</dbReference>
<comment type="cofactor">
    <cofactor evidence="1">
        <name>Zn(2+)</name>
        <dbReference type="ChEBI" id="CHEBI:29105"/>
    </cofactor>
</comment>
<feature type="region of interest" description="Disordered" evidence="2">
    <location>
        <begin position="866"/>
        <end position="894"/>
    </location>
</feature>
<feature type="compositionally biased region" description="Polar residues" evidence="2">
    <location>
        <begin position="750"/>
        <end position="759"/>
    </location>
</feature>
<keyword evidence="4" id="KW-1185">Reference proteome</keyword>